<dbReference type="Gramene" id="KZM93208">
    <property type="protein sequence ID" value="KZM93208"/>
    <property type="gene ID" value="DCAR_016453"/>
</dbReference>
<dbReference type="AlphaFoldDB" id="A0A164XI47"/>
<dbReference type="Proteomes" id="UP000077755">
    <property type="component" value="Chromosome 5"/>
</dbReference>
<reference evidence="2" key="1">
    <citation type="journal article" date="2016" name="Nat. Genet.">
        <title>A high-quality carrot genome assembly provides new insights into carotenoid accumulation and asterid genome evolution.</title>
        <authorList>
            <person name="Iorizzo M."/>
            <person name="Ellison S."/>
            <person name="Senalik D."/>
            <person name="Zeng P."/>
            <person name="Satapoomin P."/>
            <person name="Huang J."/>
            <person name="Bowman M."/>
            <person name="Iovene M."/>
            <person name="Sanseverino W."/>
            <person name="Cavagnaro P."/>
            <person name="Yildiz M."/>
            <person name="Macko-Podgorni A."/>
            <person name="Moranska E."/>
            <person name="Grzebelus E."/>
            <person name="Grzebelus D."/>
            <person name="Ashrafi H."/>
            <person name="Zheng Z."/>
            <person name="Cheng S."/>
            <person name="Spooner D."/>
            <person name="Van Deynze A."/>
            <person name="Simon P."/>
        </authorList>
    </citation>
    <scope>NUCLEOTIDE SEQUENCE [LARGE SCALE GENOMIC DNA]</scope>
    <source>
        <tissue evidence="2">Leaf</tissue>
    </source>
</reference>
<dbReference type="EMBL" id="LNRQ01000005">
    <property type="protein sequence ID" value="KZM93208.1"/>
    <property type="molecule type" value="Genomic_DNA"/>
</dbReference>
<dbReference type="InterPro" id="IPR000270">
    <property type="entry name" value="PB1_dom"/>
</dbReference>
<gene>
    <name evidence="2" type="ORF">DCAR_016453</name>
    <name evidence="3" type="ORF">DCAR_0518807</name>
</gene>
<dbReference type="Gene3D" id="3.10.20.90">
    <property type="entry name" value="Phosphatidylinositol 3-kinase Catalytic Subunit, Chain A, domain 1"/>
    <property type="match status" value="1"/>
</dbReference>
<dbReference type="SUPFAM" id="SSF54277">
    <property type="entry name" value="CAD &amp; PB1 domains"/>
    <property type="match status" value="1"/>
</dbReference>
<evidence type="ECO:0000259" key="1">
    <source>
        <dbReference type="Pfam" id="PF00564"/>
    </source>
</evidence>
<name>A0A164XI47_DAUCS</name>
<dbReference type="PANTHER" id="PTHR20930:SF0">
    <property type="entry name" value="PROTEIN ILRUN"/>
    <property type="match status" value="1"/>
</dbReference>
<feature type="domain" description="PB1" evidence="1">
    <location>
        <begin position="69"/>
        <end position="142"/>
    </location>
</feature>
<organism evidence="2">
    <name type="scientific">Daucus carota subsp. sativus</name>
    <name type="common">Carrot</name>
    <dbReference type="NCBI Taxonomy" id="79200"/>
    <lineage>
        <taxon>Eukaryota</taxon>
        <taxon>Viridiplantae</taxon>
        <taxon>Streptophyta</taxon>
        <taxon>Embryophyta</taxon>
        <taxon>Tracheophyta</taxon>
        <taxon>Spermatophyta</taxon>
        <taxon>Magnoliopsida</taxon>
        <taxon>eudicotyledons</taxon>
        <taxon>Gunneridae</taxon>
        <taxon>Pentapetalae</taxon>
        <taxon>asterids</taxon>
        <taxon>campanulids</taxon>
        <taxon>Apiales</taxon>
        <taxon>Apiaceae</taxon>
        <taxon>Apioideae</taxon>
        <taxon>Scandiceae</taxon>
        <taxon>Daucinae</taxon>
        <taxon>Daucus</taxon>
        <taxon>Daucus sect. Daucus</taxon>
    </lineage>
</organism>
<keyword evidence="4" id="KW-1185">Reference proteome</keyword>
<reference evidence="3" key="2">
    <citation type="submission" date="2022-03" db="EMBL/GenBank/DDBJ databases">
        <title>Draft title - Genomic analysis of global carrot germplasm unveils the trajectory of domestication and the origin of high carotenoid orange carrot.</title>
        <authorList>
            <person name="Iorizzo M."/>
            <person name="Ellison S."/>
            <person name="Senalik D."/>
            <person name="Macko-Podgorni A."/>
            <person name="Grzebelus D."/>
            <person name="Bostan H."/>
            <person name="Rolling W."/>
            <person name="Curaba J."/>
            <person name="Simon P."/>
        </authorList>
    </citation>
    <scope>NUCLEOTIDE SEQUENCE</scope>
    <source>
        <tissue evidence="3">Leaf</tissue>
    </source>
</reference>
<dbReference type="STRING" id="79200.A0A164XI47"/>
<evidence type="ECO:0000313" key="4">
    <source>
        <dbReference type="Proteomes" id="UP000077755"/>
    </source>
</evidence>
<proteinExistence type="predicted"/>
<evidence type="ECO:0000313" key="2">
    <source>
        <dbReference type="EMBL" id="KZM93208.1"/>
    </source>
</evidence>
<dbReference type="Pfam" id="PF00564">
    <property type="entry name" value="PB1"/>
    <property type="match status" value="1"/>
</dbReference>
<dbReference type="PANTHER" id="PTHR20930">
    <property type="entry name" value="OVARIAN CARCINOMA ANTIGEN CA125-RELATED"/>
    <property type="match status" value="1"/>
</dbReference>
<accession>A0A164XI47</accession>
<dbReference type="EMBL" id="CP093347">
    <property type="protein sequence ID" value="WOG99455.1"/>
    <property type="molecule type" value="Genomic_DNA"/>
</dbReference>
<sequence length="205" mass="24013">MILALITTVSFLANFILLWFLCAYVFCHITYSSTESEPETRPEPEPEPTIKYDEKDHAEPISDEFPHTFLFKIKFGKTLKRLSVSIIDGNLNTNMDNLRDRITYIFDLPRYTELEMSYIDEDEEEITMTDENDLMDIMTQKKLQYRLWMYVELRNIQATTQAIRVSSTEEWNKKTAPVGLAGLEPICNSKPTNTPEFEMDDWLLT</sequence>
<evidence type="ECO:0000313" key="3">
    <source>
        <dbReference type="EMBL" id="WOG99455.1"/>
    </source>
</evidence>
<protein>
    <recommendedName>
        <fullName evidence="1">PB1 domain-containing protein</fullName>
    </recommendedName>
</protein>